<feature type="transmembrane region" description="Helical" evidence="1">
    <location>
        <begin position="38"/>
        <end position="60"/>
    </location>
</feature>
<gene>
    <name evidence="2" type="ORF">Sylvanvirus9_7</name>
</gene>
<accession>A0A3G5AHU9</accession>
<name>A0A3G5AHU9_9VIRU</name>
<evidence type="ECO:0000313" key="2">
    <source>
        <dbReference type="EMBL" id="AYV86777.1"/>
    </source>
</evidence>
<organism evidence="2">
    <name type="scientific">Sylvanvirus sp</name>
    <dbReference type="NCBI Taxonomy" id="2487774"/>
    <lineage>
        <taxon>Viruses</taxon>
    </lineage>
</organism>
<keyword evidence="1" id="KW-0812">Transmembrane</keyword>
<feature type="transmembrane region" description="Helical" evidence="1">
    <location>
        <begin position="6"/>
        <end position="26"/>
    </location>
</feature>
<proteinExistence type="predicted"/>
<sequence length="72" mass="8033">MTSVNWNSVLNVIFGLILTISGAMWINTSVAGTFWNNMIGILFVVAGIILLYGGITHWTYHADTDKRMVEED</sequence>
<protein>
    <submittedName>
        <fullName evidence="2">Uncharacterized protein</fullName>
    </submittedName>
</protein>
<keyword evidence="1" id="KW-0472">Membrane</keyword>
<evidence type="ECO:0000256" key="1">
    <source>
        <dbReference type="SAM" id="Phobius"/>
    </source>
</evidence>
<keyword evidence="1" id="KW-1133">Transmembrane helix</keyword>
<dbReference type="EMBL" id="MK072515">
    <property type="protein sequence ID" value="AYV86777.1"/>
    <property type="molecule type" value="Genomic_DNA"/>
</dbReference>
<reference evidence="2" key="1">
    <citation type="submission" date="2018-10" db="EMBL/GenBank/DDBJ databases">
        <title>Hidden diversity of soil giant viruses.</title>
        <authorList>
            <person name="Schulz F."/>
            <person name="Alteio L."/>
            <person name="Goudeau D."/>
            <person name="Ryan E.M."/>
            <person name="Malmstrom R.R."/>
            <person name="Blanchard J."/>
            <person name="Woyke T."/>
        </authorList>
    </citation>
    <scope>NUCLEOTIDE SEQUENCE</scope>
    <source>
        <strain evidence="2">SYV1</strain>
    </source>
</reference>